<dbReference type="EMBL" id="JACCJB010000009">
    <property type="protein sequence ID" value="KAF6224500.1"/>
    <property type="molecule type" value="Genomic_DNA"/>
</dbReference>
<evidence type="ECO:0000259" key="8">
    <source>
        <dbReference type="Pfam" id="PF20684"/>
    </source>
</evidence>
<dbReference type="PANTHER" id="PTHR33048">
    <property type="entry name" value="PTH11-LIKE INTEGRAL MEMBRANE PROTEIN (AFU_ORTHOLOGUE AFUA_5G11245)"/>
    <property type="match status" value="1"/>
</dbReference>
<gene>
    <name evidence="9" type="ORF">HO133_011077</name>
</gene>
<feature type="compositionally biased region" description="Basic and acidic residues" evidence="6">
    <location>
        <begin position="93"/>
        <end position="113"/>
    </location>
</feature>
<comment type="caution">
    <text evidence="9">The sequence shown here is derived from an EMBL/GenBank/DDBJ whole genome shotgun (WGS) entry which is preliminary data.</text>
</comment>
<dbReference type="PANTHER" id="PTHR33048:SF47">
    <property type="entry name" value="INTEGRAL MEMBRANE PROTEIN-RELATED"/>
    <property type="match status" value="1"/>
</dbReference>
<evidence type="ECO:0000256" key="2">
    <source>
        <dbReference type="ARBA" id="ARBA00022692"/>
    </source>
</evidence>
<keyword evidence="4 7" id="KW-0472">Membrane</keyword>
<dbReference type="Proteomes" id="UP000593566">
    <property type="component" value="Unassembled WGS sequence"/>
</dbReference>
<feature type="domain" description="Rhodopsin" evidence="8">
    <location>
        <begin position="1"/>
        <end position="78"/>
    </location>
</feature>
<dbReference type="GO" id="GO:0016020">
    <property type="term" value="C:membrane"/>
    <property type="evidence" value="ECO:0007669"/>
    <property type="project" value="UniProtKB-SubCell"/>
</dbReference>
<keyword evidence="10" id="KW-1185">Reference proteome</keyword>
<dbReference type="InterPro" id="IPR049326">
    <property type="entry name" value="Rhodopsin_dom_fungi"/>
</dbReference>
<dbReference type="RefSeq" id="XP_037153560.1">
    <property type="nucleotide sequence ID" value="XM_037301926.1"/>
</dbReference>
<evidence type="ECO:0000313" key="10">
    <source>
        <dbReference type="Proteomes" id="UP000593566"/>
    </source>
</evidence>
<feature type="region of interest" description="Disordered" evidence="6">
    <location>
        <begin position="92"/>
        <end position="127"/>
    </location>
</feature>
<feature type="transmembrane region" description="Helical" evidence="7">
    <location>
        <begin position="21"/>
        <end position="42"/>
    </location>
</feature>
<name>A0A8H6CJH8_9LECA</name>
<comment type="similarity">
    <text evidence="5">Belongs to the SAT4 family.</text>
</comment>
<reference evidence="9 10" key="1">
    <citation type="journal article" date="2020" name="Genomics">
        <title>Complete, high-quality genomes from long-read metagenomic sequencing of two wolf lichen thalli reveals enigmatic genome architecture.</title>
        <authorList>
            <person name="McKenzie S.K."/>
            <person name="Walston R.F."/>
            <person name="Allen J.L."/>
        </authorList>
    </citation>
    <scope>NUCLEOTIDE SEQUENCE [LARGE SCALE GENOMIC DNA]</scope>
    <source>
        <strain evidence="9">WasteWater1</strain>
    </source>
</reference>
<feature type="transmembrane region" description="Helical" evidence="7">
    <location>
        <begin position="54"/>
        <end position="76"/>
    </location>
</feature>
<feature type="compositionally biased region" description="Polar residues" evidence="6">
    <location>
        <begin position="114"/>
        <end position="123"/>
    </location>
</feature>
<evidence type="ECO:0000256" key="3">
    <source>
        <dbReference type="ARBA" id="ARBA00022989"/>
    </source>
</evidence>
<dbReference type="Pfam" id="PF20684">
    <property type="entry name" value="Fung_rhodopsin"/>
    <property type="match status" value="1"/>
</dbReference>
<dbReference type="InterPro" id="IPR052337">
    <property type="entry name" value="SAT4-like"/>
</dbReference>
<dbReference type="AlphaFoldDB" id="A0A8H6CJH8"/>
<evidence type="ECO:0000313" key="9">
    <source>
        <dbReference type="EMBL" id="KAF6224500.1"/>
    </source>
</evidence>
<evidence type="ECO:0000256" key="4">
    <source>
        <dbReference type="ARBA" id="ARBA00023136"/>
    </source>
</evidence>
<comment type="subcellular location">
    <subcellularLocation>
        <location evidence="1">Membrane</location>
        <topology evidence="1">Multi-pass membrane protein</topology>
    </subcellularLocation>
</comment>
<proteinExistence type="inferred from homology"/>
<evidence type="ECO:0000256" key="6">
    <source>
        <dbReference type="SAM" id="MobiDB-lite"/>
    </source>
</evidence>
<keyword evidence="3 7" id="KW-1133">Transmembrane helix</keyword>
<keyword evidence="2 7" id="KW-0812">Transmembrane</keyword>
<accession>A0A8H6CJH8</accession>
<dbReference type="GeneID" id="59339467"/>
<sequence length="152" mass="16581">MVIVLPLFMVWGLQLRKSQKVVLAGIFSLGLIIAIFDILRTVESLQSGTFSGVALWSSLEVTIAVMVASLPLYRVLLTSKGRKSLLSRASMGRYKDMSDGQTGVDRKGSDGRSSRPSKPSVSTFRDDLETRDLASADCEAQGQHFPLAHLSH</sequence>
<evidence type="ECO:0000256" key="1">
    <source>
        <dbReference type="ARBA" id="ARBA00004141"/>
    </source>
</evidence>
<evidence type="ECO:0000256" key="7">
    <source>
        <dbReference type="SAM" id="Phobius"/>
    </source>
</evidence>
<evidence type="ECO:0000256" key="5">
    <source>
        <dbReference type="ARBA" id="ARBA00038359"/>
    </source>
</evidence>
<protein>
    <recommendedName>
        <fullName evidence="8">Rhodopsin domain-containing protein</fullName>
    </recommendedName>
</protein>
<organism evidence="9 10">
    <name type="scientific">Letharia lupina</name>
    <dbReference type="NCBI Taxonomy" id="560253"/>
    <lineage>
        <taxon>Eukaryota</taxon>
        <taxon>Fungi</taxon>
        <taxon>Dikarya</taxon>
        <taxon>Ascomycota</taxon>
        <taxon>Pezizomycotina</taxon>
        <taxon>Lecanoromycetes</taxon>
        <taxon>OSLEUM clade</taxon>
        <taxon>Lecanoromycetidae</taxon>
        <taxon>Lecanorales</taxon>
        <taxon>Lecanorineae</taxon>
        <taxon>Parmeliaceae</taxon>
        <taxon>Letharia</taxon>
    </lineage>
</organism>